<dbReference type="InterPro" id="IPR032675">
    <property type="entry name" value="LRR_dom_sf"/>
</dbReference>
<dbReference type="PANTHER" id="PTHR24114:SF2">
    <property type="entry name" value="F-BOX DOMAIN-CONTAINING PROTEIN-RELATED"/>
    <property type="match status" value="1"/>
</dbReference>
<dbReference type="InterPro" id="IPR052394">
    <property type="entry name" value="LRR-containing"/>
</dbReference>
<dbReference type="SUPFAM" id="SSF48452">
    <property type="entry name" value="TPR-like"/>
    <property type="match status" value="1"/>
</dbReference>
<dbReference type="Gene3D" id="3.80.10.10">
    <property type="entry name" value="Ribonuclease Inhibitor"/>
    <property type="match status" value="1"/>
</dbReference>
<feature type="compositionally biased region" description="Polar residues" evidence="2">
    <location>
        <begin position="1225"/>
        <end position="1234"/>
    </location>
</feature>
<dbReference type="Gene3D" id="1.20.5.190">
    <property type="match status" value="1"/>
</dbReference>
<keyword evidence="3" id="KW-0418">Kinase</keyword>
<dbReference type="InterPro" id="IPR019734">
    <property type="entry name" value="TPR_rpt"/>
</dbReference>
<dbReference type="EMBL" id="JBIMZQ010000073">
    <property type="protein sequence ID" value="KAL3656790.1"/>
    <property type="molecule type" value="Genomic_DNA"/>
</dbReference>
<dbReference type="SMART" id="SM00015">
    <property type="entry name" value="IQ"/>
    <property type="match status" value="3"/>
</dbReference>
<keyword evidence="1" id="KW-0802">TPR repeat</keyword>
<comment type="caution">
    <text evidence="3">The sequence shown here is derived from an EMBL/GenBank/DDBJ whole genome shotgun (WGS) entry which is preliminary data.</text>
</comment>
<proteinExistence type="predicted"/>
<dbReference type="Proteomes" id="UP001632037">
    <property type="component" value="Unassembled WGS sequence"/>
</dbReference>
<dbReference type="GO" id="GO:0016301">
    <property type="term" value="F:kinase activity"/>
    <property type="evidence" value="ECO:0007669"/>
    <property type="project" value="UniProtKB-KW"/>
</dbReference>
<dbReference type="Pfam" id="PF00612">
    <property type="entry name" value="IQ"/>
    <property type="match status" value="2"/>
</dbReference>
<evidence type="ECO:0000313" key="3">
    <source>
        <dbReference type="EMBL" id="KAL3656790.1"/>
    </source>
</evidence>
<keyword evidence="4" id="KW-1185">Reference proteome</keyword>
<evidence type="ECO:0000256" key="2">
    <source>
        <dbReference type="SAM" id="MobiDB-lite"/>
    </source>
</evidence>
<dbReference type="Gene3D" id="1.25.40.10">
    <property type="entry name" value="Tetratricopeptide repeat domain"/>
    <property type="match status" value="2"/>
</dbReference>
<feature type="region of interest" description="Disordered" evidence="2">
    <location>
        <begin position="101"/>
        <end position="125"/>
    </location>
</feature>
<dbReference type="InterPro" id="IPR011990">
    <property type="entry name" value="TPR-like_helical_dom_sf"/>
</dbReference>
<dbReference type="InterPro" id="IPR000048">
    <property type="entry name" value="IQ_motif_EF-hand-BS"/>
</dbReference>
<evidence type="ECO:0000256" key="1">
    <source>
        <dbReference type="PROSITE-ProRule" id="PRU00339"/>
    </source>
</evidence>
<gene>
    <name evidence="3" type="primary">Stkld1</name>
    <name evidence="3" type="ORF">V7S43_018247</name>
</gene>
<protein>
    <submittedName>
        <fullName evidence="3">MAP kinase kinase kinase activity protein</fullName>
    </submittedName>
</protein>
<organism evidence="3 4">
    <name type="scientific">Phytophthora oleae</name>
    <dbReference type="NCBI Taxonomy" id="2107226"/>
    <lineage>
        <taxon>Eukaryota</taxon>
        <taxon>Sar</taxon>
        <taxon>Stramenopiles</taxon>
        <taxon>Oomycota</taxon>
        <taxon>Peronosporomycetes</taxon>
        <taxon>Peronosporales</taxon>
        <taxon>Peronosporaceae</taxon>
        <taxon>Phytophthora</taxon>
    </lineage>
</organism>
<feature type="repeat" description="TPR" evidence="1">
    <location>
        <begin position="448"/>
        <end position="481"/>
    </location>
</feature>
<keyword evidence="3" id="KW-0808">Transferase</keyword>
<feature type="compositionally biased region" description="Low complexity" evidence="2">
    <location>
        <begin position="112"/>
        <end position="125"/>
    </location>
</feature>
<dbReference type="PROSITE" id="PS50096">
    <property type="entry name" value="IQ"/>
    <property type="match status" value="2"/>
</dbReference>
<dbReference type="PROSITE" id="PS50005">
    <property type="entry name" value="TPR"/>
    <property type="match status" value="1"/>
</dbReference>
<sequence>MFLQKLLDPEDERRRRVRRARIVRRNRIKREVAQGLPVRNPRIPRAGDYALNLDNDADIEQWSETKSPFRPTFGGNLDDFGLQQQDLAPIRTQQAFTTLARRAPASKATAQSSSVLSGSPESISSSITPHIKARWQDVFQQVVFKRHEEILAKDPNRKWRQERFGLLLFAKGEYVRASEHLSIAINLGATSSLCWRRLAESYYRVWEDGGEWETLWACRAAYEQALTHVEVACSPLSLLTYARVLESLGSYTGALTICASILQTFPKFEQLRDVKLRFVLLQRYQLFSSSTDPAMKLAVLTKCIGFTQELLLDKVITEGPQHINVLYLHTRLNEMIGELSTPSSSNSPAQPKLAHVSVDLLLQELYKFAMKTADVVPPAGVKWKAWKSRSETYTAFAEYFRAQGENVLASDALSRSLEMLEALPLDSDGSQKAVDLWSLTDEQRSKRLALYLVLARNYYQCNQMEKAIRSMEAVIELDPLHTEARASLVEWFPQKWQYRLELEDASQVQIARVLRGIWGRKIALSHHREAKRLAEQRYRENPYHIGCRRHVLRWLRDKYAALFAGQDMAARRIQRRAQRYLYYARMRWKIEGQREKTVRDLKAKHQTRKYRYNLQVRSQLAALLPNEYERLFFRQDRAALGIQRCFRGAKTRKEFRHCRDAQRRELQRQRDAAQRIQRFYCQYCSPQVNSTAAIDDLLFRAQKQLARAKERLARKLQRLYRRWQSAKTRKHSALLYTFQAEATEQRRIAVENTSAIKIQRLWRRYTAGNTMDGRASQANLFFVENLRSAHRRQTSLPVDLSLAARKIQAAYRGKLMRRFLRMLRDRVPAPPFPSPIAALISKCEMNHKEGTETMAVLHSIDSLDEKRSLFGHPVLVFRGDRVLPRPNSPSTHESFSLQHVVSAIQYSPVLKSLICASGDFKGDRLLTILQALQMRRTLRVLALGEVTTIEKSSGNPDTTVDQWSANGEGETALSLGRRLLSLPSPPFSPQSHQKRQLSPMQLLAKALCTSNFLLEELYLESNDLLRKPQEGATVAGIVADYFFARYGHLHTLLIAHMRFSDANGALLGKALAINTVLLKLDLHGNSLCDGAAIAIANDGLAHNKTLRYLNLAENTIGSAGGRALFSCLGTSNRSLQTLILRNNHLMNDVIPVLIETWQVNAVIENVELAGNLINERFIVEFQSAASERREVTPAKENGELRLLLARKLFGIRDTRSPRSRRGIDSLSSPITSPGKTKDRKKQKKTAPLSPKKWISVNTPKMISPIAFPTSMNRLKNGNQKFAVENAYAPARPRKLLKGAPHSPLRLAKLPELAEPTRRNKIF</sequence>
<accession>A0ABD3EQR8</accession>
<reference evidence="3 4" key="1">
    <citation type="submission" date="2024-09" db="EMBL/GenBank/DDBJ databases">
        <title>Genome sequencing and assembly of Phytophthora oleae, isolate VK10A, causative agent of rot of olive drupes.</title>
        <authorList>
            <person name="Conti Taguali S."/>
            <person name="Riolo M."/>
            <person name="La Spada F."/>
            <person name="Cacciola S.O."/>
            <person name="Dionisio G."/>
        </authorList>
    </citation>
    <scope>NUCLEOTIDE SEQUENCE [LARGE SCALE GENOMIC DNA]</scope>
    <source>
        <strain evidence="3 4">VK10A</strain>
    </source>
</reference>
<dbReference type="SUPFAM" id="SSF52047">
    <property type="entry name" value="RNI-like"/>
    <property type="match status" value="1"/>
</dbReference>
<dbReference type="SMART" id="SM00368">
    <property type="entry name" value="LRR_RI"/>
    <property type="match status" value="3"/>
</dbReference>
<name>A0ABD3EQR8_9STRA</name>
<evidence type="ECO:0000313" key="4">
    <source>
        <dbReference type="Proteomes" id="UP001632037"/>
    </source>
</evidence>
<feature type="region of interest" description="Disordered" evidence="2">
    <location>
        <begin position="1215"/>
        <end position="1249"/>
    </location>
</feature>
<dbReference type="PANTHER" id="PTHR24114">
    <property type="entry name" value="LEUCINE RICH REPEAT FAMILY PROTEIN"/>
    <property type="match status" value="1"/>
</dbReference>